<evidence type="ECO:0000259" key="2">
    <source>
        <dbReference type="PROSITE" id="PS50995"/>
    </source>
</evidence>
<sequence length="176" mass="18445">MDDPGPGLRTVHRLRALTVELDLLAASFAQRHGLHPTDLRALIALLDAAREGVPATPGRLGRELGVNSAGTTAVLDRLERLGLVRRTRDPHDRRRVLLEVTGRAVELGQGFFGPLIGEVAALVEGLSAAERAVVEGFLAAVREVVARHAEGDGNGNGNGDGDGDGDGRGGRDAEAE</sequence>
<dbReference type="PANTHER" id="PTHR33164">
    <property type="entry name" value="TRANSCRIPTIONAL REGULATOR, MARR FAMILY"/>
    <property type="match status" value="1"/>
</dbReference>
<dbReference type="InterPro" id="IPR000835">
    <property type="entry name" value="HTH_MarR-typ"/>
</dbReference>
<evidence type="ECO:0000313" key="3">
    <source>
        <dbReference type="EMBL" id="GAA2102658.1"/>
    </source>
</evidence>
<dbReference type="SUPFAM" id="SSF46785">
    <property type="entry name" value="Winged helix' DNA-binding domain"/>
    <property type="match status" value="1"/>
</dbReference>
<dbReference type="Gene3D" id="1.10.10.10">
    <property type="entry name" value="Winged helix-like DNA-binding domain superfamily/Winged helix DNA-binding domain"/>
    <property type="match status" value="1"/>
</dbReference>
<feature type="domain" description="HTH marR-type" evidence="2">
    <location>
        <begin position="1"/>
        <end position="143"/>
    </location>
</feature>
<dbReference type="InterPro" id="IPR036390">
    <property type="entry name" value="WH_DNA-bd_sf"/>
</dbReference>
<dbReference type="PANTHER" id="PTHR33164:SF106">
    <property type="entry name" value="TRANSCRIPTIONAL REGULATORY PROTEIN"/>
    <property type="match status" value="1"/>
</dbReference>
<dbReference type="EMBL" id="BAAANS010000024">
    <property type="protein sequence ID" value="GAA2102658.1"/>
    <property type="molecule type" value="Genomic_DNA"/>
</dbReference>
<proteinExistence type="predicted"/>
<name>A0ABN2X1D3_9ACTN</name>
<dbReference type="SMART" id="SM00347">
    <property type="entry name" value="HTH_MARR"/>
    <property type="match status" value="1"/>
</dbReference>
<dbReference type="InterPro" id="IPR036388">
    <property type="entry name" value="WH-like_DNA-bd_sf"/>
</dbReference>
<evidence type="ECO:0000256" key="1">
    <source>
        <dbReference type="SAM" id="MobiDB-lite"/>
    </source>
</evidence>
<keyword evidence="4" id="KW-1185">Reference proteome</keyword>
<evidence type="ECO:0000313" key="4">
    <source>
        <dbReference type="Proteomes" id="UP001500897"/>
    </source>
</evidence>
<dbReference type="PRINTS" id="PR00598">
    <property type="entry name" value="HTHMARR"/>
</dbReference>
<protein>
    <submittedName>
        <fullName evidence="3">MarR family transcriptional regulator</fullName>
    </submittedName>
</protein>
<feature type="region of interest" description="Disordered" evidence="1">
    <location>
        <begin position="149"/>
        <end position="176"/>
    </location>
</feature>
<feature type="compositionally biased region" description="Basic and acidic residues" evidence="1">
    <location>
        <begin position="165"/>
        <end position="176"/>
    </location>
</feature>
<comment type="caution">
    <text evidence="3">The sequence shown here is derived from an EMBL/GenBank/DDBJ whole genome shotgun (WGS) entry which is preliminary data.</text>
</comment>
<reference evidence="3 4" key="1">
    <citation type="journal article" date="2019" name="Int. J. Syst. Evol. Microbiol.">
        <title>The Global Catalogue of Microorganisms (GCM) 10K type strain sequencing project: providing services to taxonomists for standard genome sequencing and annotation.</title>
        <authorList>
            <consortium name="The Broad Institute Genomics Platform"/>
            <consortium name="The Broad Institute Genome Sequencing Center for Infectious Disease"/>
            <person name="Wu L."/>
            <person name="Ma J."/>
        </authorList>
    </citation>
    <scope>NUCLEOTIDE SEQUENCE [LARGE SCALE GENOMIC DNA]</scope>
    <source>
        <strain evidence="3 4">JCM 14559</strain>
    </source>
</reference>
<dbReference type="RefSeq" id="WP_344553401.1">
    <property type="nucleotide sequence ID" value="NZ_BAAANS010000024.1"/>
</dbReference>
<dbReference type="PROSITE" id="PS50995">
    <property type="entry name" value="HTH_MARR_2"/>
    <property type="match status" value="1"/>
</dbReference>
<gene>
    <name evidence="3" type="ORF">GCM10009759_37380</name>
</gene>
<accession>A0ABN2X1D3</accession>
<organism evidence="3 4">
    <name type="scientific">Kitasatospora saccharophila</name>
    <dbReference type="NCBI Taxonomy" id="407973"/>
    <lineage>
        <taxon>Bacteria</taxon>
        <taxon>Bacillati</taxon>
        <taxon>Actinomycetota</taxon>
        <taxon>Actinomycetes</taxon>
        <taxon>Kitasatosporales</taxon>
        <taxon>Streptomycetaceae</taxon>
        <taxon>Kitasatospora</taxon>
    </lineage>
</organism>
<dbReference type="Pfam" id="PF12802">
    <property type="entry name" value="MarR_2"/>
    <property type="match status" value="1"/>
</dbReference>
<dbReference type="Proteomes" id="UP001500897">
    <property type="component" value="Unassembled WGS sequence"/>
</dbReference>
<dbReference type="InterPro" id="IPR039422">
    <property type="entry name" value="MarR/SlyA-like"/>
</dbReference>